<dbReference type="InterPro" id="IPR018631">
    <property type="entry name" value="AAA-ATPase-like_dom"/>
</dbReference>
<organism evidence="2 3">
    <name type="scientific">Periplaneta americana</name>
    <name type="common">American cockroach</name>
    <name type="synonym">Blatta americana</name>
    <dbReference type="NCBI Taxonomy" id="6978"/>
    <lineage>
        <taxon>Eukaryota</taxon>
        <taxon>Metazoa</taxon>
        <taxon>Ecdysozoa</taxon>
        <taxon>Arthropoda</taxon>
        <taxon>Hexapoda</taxon>
        <taxon>Insecta</taxon>
        <taxon>Pterygota</taxon>
        <taxon>Neoptera</taxon>
        <taxon>Polyneoptera</taxon>
        <taxon>Dictyoptera</taxon>
        <taxon>Blattodea</taxon>
        <taxon>Blattoidea</taxon>
        <taxon>Blattidae</taxon>
        <taxon>Blattinae</taxon>
        <taxon>Periplaneta</taxon>
    </lineage>
</organism>
<dbReference type="Pfam" id="PF09820">
    <property type="entry name" value="AAA-ATPase_like"/>
    <property type="match status" value="1"/>
</dbReference>
<reference evidence="2 3" key="1">
    <citation type="journal article" date="2022" name="Allergy">
        <title>Genome assembly and annotation of Periplaneta americana reveal a comprehensive cockroach allergen profile.</title>
        <authorList>
            <person name="Wang L."/>
            <person name="Xiong Q."/>
            <person name="Saelim N."/>
            <person name="Wang L."/>
            <person name="Nong W."/>
            <person name="Wan A.T."/>
            <person name="Shi M."/>
            <person name="Liu X."/>
            <person name="Cao Q."/>
            <person name="Hui J.H.L."/>
            <person name="Sookrung N."/>
            <person name="Leung T.F."/>
            <person name="Tungtrongchitr A."/>
            <person name="Tsui S.K.W."/>
        </authorList>
    </citation>
    <scope>NUCLEOTIDE SEQUENCE [LARGE SCALE GENOMIC DNA]</scope>
    <source>
        <strain evidence="2">PWHHKU_190912</strain>
    </source>
</reference>
<dbReference type="PANTHER" id="PTHR34825">
    <property type="entry name" value="CONSERVED PROTEIN, WITH A WEAK D-GALACTARATE DEHYDRATASE/ALTRONATE HYDROLASE DOMAIN"/>
    <property type="match status" value="1"/>
</dbReference>
<feature type="domain" description="AAA-ATPase-like" evidence="1">
    <location>
        <begin position="8"/>
        <end position="124"/>
    </location>
</feature>
<evidence type="ECO:0000313" key="2">
    <source>
        <dbReference type="EMBL" id="KAJ4435236.1"/>
    </source>
</evidence>
<proteinExistence type="predicted"/>
<protein>
    <recommendedName>
        <fullName evidence="1">AAA-ATPase-like domain-containing protein</fullName>
    </recommendedName>
</protein>
<accession>A0ABQ8SM31</accession>
<gene>
    <name evidence="2" type="ORF">ANN_23814</name>
</gene>
<evidence type="ECO:0000259" key="1">
    <source>
        <dbReference type="Pfam" id="PF09820"/>
    </source>
</evidence>
<dbReference type="PANTHER" id="PTHR34825:SF1">
    <property type="entry name" value="AAA-ATPASE-LIKE DOMAIN-CONTAINING PROTEIN"/>
    <property type="match status" value="1"/>
</dbReference>
<keyword evidence="3" id="KW-1185">Reference proteome</keyword>
<dbReference type="Proteomes" id="UP001148838">
    <property type="component" value="Unassembled WGS sequence"/>
</dbReference>
<dbReference type="EMBL" id="JAJSOF020000025">
    <property type="protein sequence ID" value="KAJ4435236.1"/>
    <property type="molecule type" value="Genomic_DNA"/>
</dbReference>
<sequence length="126" mass="14606">MVNFCRVIIHNTFKQNSFLKTSPRLSEDQRKVCEKWCSDRKRENLNESRTMNGLAILCKYLCLHFEKPKFFVLTDEYDSPIMKAVFNSKMDPEELSGILKFYIDVLASLLKDNIHVLGAVVTGIEV</sequence>
<comment type="caution">
    <text evidence="2">The sequence shown here is derived from an EMBL/GenBank/DDBJ whole genome shotgun (WGS) entry which is preliminary data.</text>
</comment>
<name>A0ABQ8SM31_PERAM</name>
<evidence type="ECO:0000313" key="3">
    <source>
        <dbReference type="Proteomes" id="UP001148838"/>
    </source>
</evidence>